<feature type="compositionally biased region" description="Low complexity" evidence="6">
    <location>
        <begin position="625"/>
        <end position="653"/>
    </location>
</feature>
<feature type="domain" description="Clathrin/coatomer adaptor adaptin-like N-terminal" evidence="7">
    <location>
        <begin position="36"/>
        <end position="553"/>
    </location>
</feature>
<dbReference type="InterPro" id="IPR011989">
    <property type="entry name" value="ARM-like"/>
</dbReference>
<evidence type="ECO:0000256" key="4">
    <source>
        <dbReference type="ARBA" id="ARBA00022927"/>
    </source>
</evidence>
<feature type="domain" description="Beta-adaptin appendage C-terminal subdomain" evidence="8">
    <location>
        <begin position="826"/>
        <end position="913"/>
    </location>
</feature>
<feature type="region of interest" description="Disordered" evidence="6">
    <location>
        <begin position="619"/>
        <end position="700"/>
    </location>
</feature>
<evidence type="ECO:0000259" key="7">
    <source>
        <dbReference type="Pfam" id="PF01602"/>
    </source>
</evidence>
<accession>A0A7S1L067</accession>
<comment type="subcellular location">
    <subcellularLocation>
        <location evidence="1">Endomembrane system</location>
    </subcellularLocation>
</comment>
<dbReference type="SUPFAM" id="SSF48371">
    <property type="entry name" value="ARM repeat"/>
    <property type="match status" value="1"/>
</dbReference>
<dbReference type="GO" id="GO:0012505">
    <property type="term" value="C:endomembrane system"/>
    <property type="evidence" value="ECO:0007669"/>
    <property type="project" value="UniProtKB-SubCell"/>
</dbReference>
<dbReference type="Gene3D" id="1.25.10.10">
    <property type="entry name" value="Leucine-rich Repeat Variant"/>
    <property type="match status" value="1"/>
</dbReference>
<evidence type="ECO:0008006" key="10">
    <source>
        <dbReference type="Google" id="ProtNLM"/>
    </source>
</evidence>
<name>A0A7S1L067_NEODS</name>
<protein>
    <recommendedName>
        <fullName evidence="10">AP complex subunit beta</fullName>
    </recommendedName>
</protein>
<dbReference type="InterPro" id="IPR013041">
    <property type="entry name" value="Clathrin_app_Ig-like_sf"/>
</dbReference>
<evidence type="ECO:0000256" key="5">
    <source>
        <dbReference type="ARBA" id="ARBA00023136"/>
    </source>
</evidence>
<evidence type="ECO:0000256" key="3">
    <source>
        <dbReference type="ARBA" id="ARBA00022448"/>
    </source>
</evidence>
<sequence length="932" mass="100520">MWSALSLDATFKKVANQLKRAGGGARFFNAQGKRGESVELHQDLNSNDRERQKNALKRIIANMTLGRDVSQLFADVVKLGQTPNLEVKKLVYLYVLSNAKLQPDKALMAVNTFLQDATHQSPIVRALALRTMLCLRVDAVLEYTIPPLVAALTTVGEADAYVRKTAAIGVGKVYHQSPLLFDQHGLLQHLTNLLSDTFPIVASNAAAVLSEIVTTPNFSSFDMQKAWVHQLLNCLADCTEWGQVYVLEAVALYRAPADEVENLTERVLPRLQHSNSAVVLAAVKAIATFAQRMPPAARGSYITRINAALLTLAKAGPETQFIVCRNAHMLLSVFPDLLADNFDSFFIRFSDPAYVKFEKLRLLLRLVSPTSAAKVVKELAEYSNEVDPVFVAEVVRATAVVAIKVESTAERCAELIKEIATRRRDTLATATVAAKDVLRRYPNLVIDLLPPLLELGADTVQEEDARCALVWMLGEFSDVIENGSDLVAELSTTFSEHELPVQRALLTTVVKQFLTNPSAHEKDLTRVLDAAMRGSSNPDLRDRALFYYRLLSRGIGVAKMSAIVRKRQVPADVDRSYAEGMTNGEILRSLNTVAAVYAKPPRKFLPAYGLRGVAVVEDDDEVEEPATPSSEAGAPAPAPQGQQPPEAAASASEVQRHSDPMDTIFGQGDAQPRGASTVASSDPFDAMFGEKGGGNSGSRTVALPPEVVSAAANHGVSVHAEFVPCANGPGSVALSVGFSNGSNSAITSIQLQLNRNRFSFAPAEALQVPTPMAPGSEWSGIVPLIPTAGHASSTQGTAVQCGVSINGKVVTFTVDVPNHLVFDFAPSMEKNEFARHWQSMDSGAERLIYIGLVADMERLLPQKRIAVIANVGGDRLFATAKLHTGVTALCEVVLSSGQVTVRCADASAAVDLFERALPPRGKVKTTVDDLFA</sequence>
<keyword evidence="3" id="KW-0813">Transport</keyword>
<dbReference type="GO" id="GO:0006886">
    <property type="term" value="P:intracellular protein transport"/>
    <property type="evidence" value="ECO:0007669"/>
    <property type="project" value="InterPro"/>
</dbReference>
<keyword evidence="4" id="KW-0653">Protein transport</keyword>
<dbReference type="InterPro" id="IPR015151">
    <property type="entry name" value="B-adaptin_app_sub_C"/>
</dbReference>
<dbReference type="GO" id="GO:0016192">
    <property type="term" value="P:vesicle-mediated transport"/>
    <property type="evidence" value="ECO:0007669"/>
    <property type="project" value="InterPro"/>
</dbReference>
<proteinExistence type="inferred from homology"/>
<dbReference type="Gene3D" id="2.60.40.1150">
    <property type="match status" value="1"/>
</dbReference>
<evidence type="ECO:0000313" key="9">
    <source>
        <dbReference type="EMBL" id="CAD9090658.1"/>
    </source>
</evidence>
<evidence type="ECO:0000256" key="6">
    <source>
        <dbReference type="SAM" id="MobiDB-lite"/>
    </source>
</evidence>
<comment type="similarity">
    <text evidence="2">Belongs to the adaptor complexes large subunit family.</text>
</comment>
<dbReference type="InterPro" id="IPR002553">
    <property type="entry name" value="Clathrin/coatomer_adapt-like_N"/>
</dbReference>
<dbReference type="InterPro" id="IPR016024">
    <property type="entry name" value="ARM-type_fold"/>
</dbReference>
<evidence type="ECO:0000256" key="2">
    <source>
        <dbReference type="ARBA" id="ARBA00006613"/>
    </source>
</evidence>
<reference evidence="9" key="1">
    <citation type="submission" date="2021-01" db="EMBL/GenBank/DDBJ databases">
        <authorList>
            <person name="Corre E."/>
            <person name="Pelletier E."/>
            <person name="Niang G."/>
            <person name="Scheremetjew M."/>
            <person name="Finn R."/>
            <person name="Kale V."/>
            <person name="Holt S."/>
            <person name="Cochrane G."/>
            <person name="Meng A."/>
            <person name="Brown T."/>
            <person name="Cohen L."/>
        </authorList>
    </citation>
    <scope>NUCLEOTIDE SEQUENCE</scope>
    <source>
        <strain evidence="9">CCAP 1951/1</strain>
    </source>
</reference>
<dbReference type="AlphaFoldDB" id="A0A7S1L067"/>
<dbReference type="EMBL" id="HBGF01002331">
    <property type="protein sequence ID" value="CAD9090658.1"/>
    <property type="molecule type" value="Transcribed_RNA"/>
</dbReference>
<dbReference type="InterPro" id="IPR013037">
    <property type="entry name" value="Clathrin_b-adaptin_app_Ig-like"/>
</dbReference>
<dbReference type="Pfam" id="PF09066">
    <property type="entry name" value="B2-adapt-app_C"/>
    <property type="match status" value="1"/>
</dbReference>
<evidence type="ECO:0000256" key="1">
    <source>
        <dbReference type="ARBA" id="ARBA00004308"/>
    </source>
</evidence>
<gene>
    <name evidence="9" type="ORF">NDES1114_LOCUS1616</name>
</gene>
<dbReference type="Pfam" id="PF01602">
    <property type="entry name" value="Adaptin_N"/>
    <property type="match status" value="1"/>
</dbReference>
<dbReference type="InterPro" id="IPR026739">
    <property type="entry name" value="AP_beta"/>
</dbReference>
<organism evidence="9">
    <name type="scientific">Neobodo designis</name>
    <name type="common">Flagellated protozoan</name>
    <name type="synonym">Bodo designis</name>
    <dbReference type="NCBI Taxonomy" id="312471"/>
    <lineage>
        <taxon>Eukaryota</taxon>
        <taxon>Discoba</taxon>
        <taxon>Euglenozoa</taxon>
        <taxon>Kinetoplastea</taxon>
        <taxon>Metakinetoplastina</taxon>
        <taxon>Neobodonida</taxon>
        <taxon>Neobodo</taxon>
    </lineage>
</organism>
<dbReference type="GO" id="GO:0030131">
    <property type="term" value="C:clathrin adaptor complex"/>
    <property type="evidence" value="ECO:0007669"/>
    <property type="project" value="InterPro"/>
</dbReference>
<dbReference type="PANTHER" id="PTHR11134">
    <property type="entry name" value="ADAPTOR COMPLEX SUBUNIT BETA FAMILY MEMBER"/>
    <property type="match status" value="1"/>
</dbReference>
<evidence type="ECO:0000259" key="8">
    <source>
        <dbReference type="Pfam" id="PF09066"/>
    </source>
</evidence>
<dbReference type="SUPFAM" id="SSF49348">
    <property type="entry name" value="Clathrin adaptor appendage domain"/>
    <property type="match status" value="1"/>
</dbReference>
<keyword evidence="5" id="KW-0472">Membrane</keyword>